<gene>
    <name evidence="9" type="ORF">D2V05_00110</name>
    <name evidence="10" type="ORF">FQ017_00105</name>
</gene>
<dbReference type="GO" id="GO:0016779">
    <property type="term" value="F:nucleotidyltransferase activity"/>
    <property type="evidence" value="ECO:0007669"/>
    <property type="project" value="UniProtKB-KW"/>
</dbReference>
<keyword evidence="1" id="KW-0963">Cytoplasm</keyword>
<dbReference type="CDD" id="cd02503">
    <property type="entry name" value="MobA"/>
    <property type="match status" value="1"/>
</dbReference>
<name>A0A3A1NMM3_9FLAO</name>
<sequence length="201" mass="22707">MGAQVPNTLYGLVLDGGKSSRMGFEKGQIMYHGQPQRDHLMQLLEQVCEAAFLGIRKAQALEARNFSVIEDEDQYQGPLNSILSAHHQYPNVAWLVIACDLPFVDLSALKKLVNERDTNKIATAYAHHNGHVPEPLFAIWEPMGLESAKAYVEKTRKSSPRDFLMESDIKLVHPKDDIILYNANNQTDFEWVKQKLSSKGE</sequence>
<keyword evidence="4" id="KW-0547">Nucleotide-binding</keyword>
<dbReference type="EMBL" id="VNWK01000005">
    <property type="protein sequence ID" value="TXK01630.1"/>
    <property type="molecule type" value="Genomic_DNA"/>
</dbReference>
<dbReference type="PANTHER" id="PTHR19136">
    <property type="entry name" value="MOLYBDENUM COFACTOR GUANYLYLTRANSFERASE"/>
    <property type="match status" value="1"/>
</dbReference>
<dbReference type="InterPro" id="IPR029044">
    <property type="entry name" value="Nucleotide-diphossugar_trans"/>
</dbReference>
<evidence type="ECO:0000313" key="12">
    <source>
        <dbReference type="Proteomes" id="UP000321621"/>
    </source>
</evidence>
<evidence type="ECO:0000313" key="10">
    <source>
        <dbReference type="EMBL" id="TXK01630.1"/>
    </source>
</evidence>
<keyword evidence="6" id="KW-0342">GTP-binding</keyword>
<dbReference type="InterPro" id="IPR025877">
    <property type="entry name" value="MobA-like_NTP_Trfase"/>
</dbReference>
<dbReference type="PANTHER" id="PTHR19136:SF81">
    <property type="entry name" value="MOLYBDENUM COFACTOR GUANYLYLTRANSFERASE"/>
    <property type="match status" value="1"/>
</dbReference>
<comment type="caution">
    <text evidence="9">The sequence shown here is derived from an EMBL/GenBank/DDBJ whole genome shotgun (WGS) entry which is preliminary data.</text>
</comment>
<evidence type="ECO:0000256" key="3">
    <source>
        <dbReference type="ARBA" id="ARBA00022723"/>
    </source>
</evidence>
<dbReference type="Proteomes" id="UP000266691">
    <property type="component" value="Unassembled WGS sequence"/>
</dbReference>
<keyword evidence="9" id="KW-0548">Nucleotidyltransferase</keyword>
<evidence type="ECO:0000256" key="4">
    <source>
        <dbReference type="ARBA" id="ARBA00022741"/>
    </source>
</evidence>
<dbReference type="Pfam" id="PF12804">
    <property type="entry name" value="NTP_transf_3"/>
    <property type="match status" value="1"/>
</dbReference>
<accession>A0A3A1NMM3</accession>
<dbReference type="InterPro" id="IPR013482">
    <property type="entry name" value="Molybde_CF_guanTrfase"/>
</dbReference>
<evidence type="ECO:0000256" key="5">
    <source>
        <dbReference type="ARBA" id="ARBA00022842"/>
    </source>
</evidence>
<keyword evidence="5" id="KW-0460">Magnesium</keyword>
<dbReference type="SUPFAM" id="SSF53448">
    <property type="entry name" value="Nucleotide-diphospho-sugar transferases"/>
    <property type="match status" value="1"/>
</dbReference>
<dbReference type="EMBL" id="QXFI01000005">
    <property type="protein sequence ID" value="RIV47541.1"/>
    <property type="molecule type" value="Genomic_DNA"/>
</dbReference>
<evidence type="ECO:0000256" key="2">
    <source>
        <dbReference type="ARBA" id="ARBA00022679"/>
    </source>
</evidence>
<evidence type="ECO:0000313" key="11">
    <source>
        <dbReference type="Proteomes" id="UP000266691"/>
    </source>
</evidence>
<reference evidence="9 11" key="1">
    <citation type="submission" date="2018-08" db="EMBL/GenBank/DDBJ databases">
        <title>Proposal of Muricauda 72 sp.nov. and Muricauda NH166 sp.nov., isolated from seawater.</title>
        <authorList>
            <person name="Cheng H."/>
            <person name="Wu Y.-H."/>
            <person name="Guo L.-L."/>
            <person name="Xu X.-W."/>
        </authorList>
    </citation>
    <scope>NUCLEOTIDE SEQUENCE [LARGE SCALE GENOMIC DNA]</scope>
    <source>
        <strain evidence="9 11">72</strain>
    </source>
</reference>
<dbReference type="Proteomes" id="UP000321621">
    <property type="component" value="Unassembled WGS sequence"/>
</dbReference>
<evidence type="ECO:0000313" key="9">
    <source>
        <dbReference type="EMBL" id="RIV47541.1"/>
    </source>
</evidence>
<keyword evidence="3" id="KW-0479">Metal-binding</keyword>
<protein>
    <submittedName>
        <fullName evidence="9">Molybdenum cofactor guanylyltransferase</fullName>
    </submittedName>
</protein>
<keyword evidence="12" id="KW-1185">Reference proteome</keyword>
<dbReference type="RefSeq" id="WP_119645497.1">
    <property type="nucleotide sequence ID" value="NZ_QXFI01000005.1"/>
</dbReference>
<evidence type="ECO:0000256" key="6">
    <source>
        <dbReference type="ARBA" id="ARBA00023134"/>
    </source>
</evidence>
<keyword evidence="7" id="KW-0501">Molybdenum cofactor biosynthesis</keyword>
<keyword evidence="2 9" id="KW-0808">Transferase</keyword>
<evidence type="ECO:0000256" key="1">
    <source>
        <dbReference type="ARBA" id="ARBA00022490"/>
    </source>
</evidence>
<feature type="domain" description="MobA-like NTP transferase" evidence="8">
    <location>
        <begin position="11"/>
        <end position="154"/>
    </location>
</feature>
<evidence type="ECO:0000259" key="8">
    <source>
        <dbReference type="Pfam" id="PF12804"/>
    </source>
</evidence>
<dbReference type="GO" id="GO:0046872">
    <property type="term" value="F:metal ion binding"/>
    <property type="evidence" value="ECO:0007669"/>
    <property type="project" value="UniProtKB-KW"/>
</dbReference>
<dbReference type="GO" id="GO:0005525">
    <property type="term" value="F:GTP binding"/>
    <property type="evidence" value="ECO:0007669"/>
    <property type="project" value="UniProtKB-KW"/>
</dbReference>
<dbReference type="Gene3D" id="3.90.550.10">
    <property type="entry name" value="Spore Coat Polysaccharide Biosynthesis Protein SpsA, Chain A"/>
    <property type="match status" value="1"/>
</dbReference>
<organism evidence="9 11">
    <name type="scientific">Flagellimonas pelagia</name>
    <dbReference type="NCBI Taxonomy" id="2306998"/>
    <lineage>
        <taxon>Bacteria</taxon>
        <taxon>Pseudomonadati</taxon>
        <taxon>Bacteroidota</taxon>
        <taxon>Flavobacteriia</taxon>
        <taxon>Flavobacteriales</taxon>
        <taxon>Flavobacteriaceae</taxon>
        <taxon>Flagellimonas</taxon>
    </lineage>
</organism>
<evidence type="ECO:0000256" key="7">
    <source>
        <dbReference type="ARBA" id="ARBA00023150"/>
    </source>
</evidence>
<reference evidence="10 12" key="2">
    <citation type="submission" date="2019-07" db="EMBL/GenBank/DDBJ databases">
        <title>Draft genome of two Muricauda strains isolated from deep sea.</title>
        <authorList>
            <person name="Sun C."/>
        </authorList>
    </citation>
    <scope>NUCLEOTIDE SEQUENCE [LARGE SCALE GENOMIC DNA]</scope>
    <source>
        <strain evidence="10 12">72</strain>
    </source>
</reference>
<proteinExistence type="predicted"/>
<dbReference type="GO" id="GO:0006777">
    <property type="term" value="P:Mo-molybdopterin cofactor biosynthetic process"/>
    <property type="evidence" value="ECO:0007669"/>
    <property type="project" value="UniProtKB-KW"/>
</dbReference>
<dbReference type="AlphaFoldDB" id="A0A3A1NMM3"/>
<dbReference type="OrthoDB" id="9788394at2"/>